<keyword evidence="2" id="KW-1133">Transmembrane helix</keyword>
<keyword evidence="5" id="KW-1185">Reference proteome</keyword>
<reference evidence="4" key="1">
    <citation type="journal article" date="2019" name="Plant J.">
        <title>Chlorella vulgaris genome assembly and annotation reveals the molecular basis for metabolic acclimation to high light conditions.</title>
        <authorList>
            <person name="Cecchin M."/>
            <person name="Marcolungo L."/>
            <person name="Rossato M."/>
            <person name="Girolomoni L."/>
            <person name="Cosentino E."/>
            <person name="Cuine S."/>
            <person name="Li-Beisson Y."/>
            <person name="Delledonne M."/>
            <person name="Ballottari M."/>
        </authorList>
    </citation>
    <scope>NUCLEOTIDE SEQUENCE</scope>
    <source>
        <strain evidence="4">211/11P</strain>
    </source>
</reference>
<dbReference type="Proteomes" id="UP001055712">
    <property type="component" value="Unassembled WGS sequence"/>
</dbReference>
<dbReference type="PANTHER" id="PTHR35465:SF1">
    <property type="entry name" value="PHOSPHATIDYLINOSITOL-GLYCAN BIOSYNTHESIS CLASS X PROTEIN"/>
    <property type="match status" value="1"/>
</dbReference>
<dbReference type="PANTHER" id="PTHR35465">
    <property type="entry name" value="CAVEOLIN-1 PROTEIN"/>
    <property type="match status" value="1"/>
</dbReference>
<reference evidence="4" key="2">
    <citation type="submission" date="2020-11" db="EMBL/GenBank/DDBJ databases">
        <authorList>
            <person name="Cecchin M."/>
            <person name="Marcolungo L."/>
            <person name="Rossato M."/>
            <person name="Girolomoni L."/>
            <person name="Cosentino E."/>
            <person name="Cuine S."/>
            <person name="Li-Beisson Y."/>
            <person name="Delledonne M."/>
            <person name="Ballottari M."/>
        </authorList>
    </citation>
    <scope>NUCLEOTIDE SEQUENCE</scope>
    <source>
        <strain evidence="4">211/11P</strain>
        <tissue evidence="4">Whole cell</tissue>
    </source>
</reference>
<feature type="compositionally biased region" description="Basic residues" evidence="1">
    <location>
        <begin position="97"/>
        <end position="107"/>
    </location>
</feature>
<organism evidence="4 5">
    <name type="scientific">Chlorella vulgaris</name>
    <name type="common">Green alga</name>
    <dbReference type="NCBI Taxonomy" id="3077"/>
    <lineage>
        <taxon>Eukaryota</taxon>
        <taxon>Viridiplantae</taxon>
        <taxon>Chlorophyta</taxon>
        <taxon>core chlorophytes</taxon>
        <taxon>Trebouxiophyceae</taxon>
        <taxon>Chlorellales</taxon>
        <taxon>Chlorellaceae</taxon>
        <taxon>Chlorella clade</taxon>
        <taxon>Chlorella</taxon>
    </lineage>
</organism>
<feature type="transmembrane region" description="Helical" evidence="2">
    <location>
        <begin position="178"/>
        <end position="199"/>
    </location>
</feature>
<dbReference type="OrthoDB" id="3360032at2759"/>
<gene>
    <name evidence="4" type="ORF">D9Q98_004949</name>
</gene>
<evidence type="ECO:0000256" key="3">
    <source>
        <dbReference type="SAM" id="SignalP"/>
    </source>
</evidence>
<proteinExistence type="predicted"/>
<evidence type="ECO:0000256" key="2">
    <source>
        <dbReference type="SAM" id="Phobius"/>
    </source>
</evidence>
<dbReference type="AlphaFoldDB" id="A0A9D4TPH9"/>
<accession>A0A9D4TPH9</accession>
<feature type="chain" id="PRO_5039435066" evidence="3">
    <location>
        <begin position="22"/>
        <end position="251"/>
    </location>
</feature>
<protein>
    <submittedName>
        <fullName evidence="4">Uncharacterized protein</fullName>
    </submittedName>
</protein>
<feature type="region of interest" description="Disordered" evidence="1">
    <location>
        <begin position="81"/>
        <end position="108"/>
    </location>
</feature>
<feature type="compositionally biased region" description="Polar residues" evidence="1">
    <location>
        <begin position="239"/>
        <end position="251"/>
    </location>
</feature>
<sequence>MSPLLLALLIILLLGARKSAAAEVIAGSGDRILHVDVQRRADTILIGGPPVRYILSDLEPRKGYEVRVSFPGTAGVRIALHLDPSSRRDGGGSGGQQRRRRRGRSSTRRSLLDAEKVMFRTDDDGHVGLHGQHAPLSPVVVLLKAETWVRWQQPDQAPQELTYNIVLERSILGVPHSALPLLATALALVLLAAAAVPWWGDKAVPAILRWLNGSGASQAAPDASLVEAARPARRRRAATAQQHQHGTPRQC</sequence>
<feature type="signal peptide" evidence="3">
    <location>
        <begin position="1"/>
        <end position="21"/>
    </location>
</feature>
<name>A0A9D4TPH9_CHLVU</name>
<evidence type="ECO:0000313" key="4">
    <source>
        <dbReference type="EMBL" id="KAI3430354.1"/>
    </source>
</evidence>
<keyword evidence="2" id="KW-0812">Transmembrane</keyword>
<evidence type="ECO:0000256" key="1">
    <source>
        <dbReference type="SAM" id="MobiDB-lite"/>
    </source>
</evidence>
<comment type="caution">
    <text evidence="4">The sequence shown here is derived from an EMBL/GenBank/DDBJ whole genome shotgun (WGS) entry which is preliminary data.</text>
</comment>
<feature type="region of interest" description="Disordered" evidence="1">
    <location>
        <begin position="232"/>
        <end position="251"/>
    </location>
</feature>
<keyword evidence="2" id="KW-0472">Membrane</keyword>
<dbReference type="EMBL" id="SIDB01000007">
    <property type="protein sequence ID" value="KAI3430354.1"/>
    <property type="molecule type" value="Genomic_DNA"/>
</dbReference>
<evidence type="ECO:0000313" key="5">
    <source>
        <dbReference type="Proteomes" id="UP001055712"/>
    </source>
</evidence>
<keyword evidence="3" id="KW-0732">Signal</keyword>